<dbReference type="EMBL" id="JABMKV010000001">
    <property type="protein sequence ID" value="NQX30334.1"/>
    <property type="molecule type" value="Genomic_DNA"/>
</dbReference>
<dbReference type="CDD" id="cd02966">
    <property type="entry name" value="TlpA_like_family"/>
    <property type="match status" value="1"/>
</dbReference>
<organism evidence="2 3">
    <name type="scientific">Pedobacter boryungensis</name>
    <dbReference type="NCBI Taxonomy" id="869962"/>
    <lineage>
        <taxon>Bacteria</taxon>
        <taxon>Pseudomonadati</taxon>
        <taxon>Bacteroidota</taxon>
        <taxon>Sphingobacteriia</taxon>
        <taxon>Sphingobacteriales</taxon>
        <taxon>Sphingobacteriaceae</taxon>
        <taxon>Pedobacter</taxon>
    </lineage>
</organism>
<dbReference type="PROSITE" id="PS51352">
    <property type="entry name" value="THIOREDOXIN_2"/>
    <property type="match status" value="1"/>
</dbReference>
<dbReference type="Proteomes" id="UP000762110">
    <property type="component" value="Unassembled WGS sequence"/>
</dbReference>
<protein>
    <submittedName>
        <fullName evidence="2">TlpA family protein disulfide reductase</fullName>
    </submittedName>
</protein>
<dbReference type="InterPro" id="IPR036249">
    <property type="entry name" value="Thioredoxin-like_sf"/>
</dbReference>
<dbReference type="InterPro" id="IPR050553">
    <property type="entry name" value="Thioredoxin_ResA/DsbE_sf"/>
</dbReference>
<dbReference type="PANTHER" id="PTHR42852">
    <property type="entry name" value="THIOL:DISULFIDE INTERCHANGE PROTEIN DSBE"/>
    <property type="match status" value="1"/>
</dbReference>
<feature type="domain" description="Thioredoxin" evidence="1">
    <location>
        <begin position="141"/>
        <end position="277"/>
    </location>
</feature>
<dbReference type="SUPFAM" id="SSF52833">
    <property type="entry name" value="Thioredoxin-like"/>
    <property type="match status" value="1"/>
</dbReference>
<dbReference type="RefSeq" id="WP_173268530.1">
    <property type="nucleotide sequence ID" value="NZ_JABMKV010000001.1"/>
</dbReference>
<dbReference type="InterPro" id="IPR000866">
    <property type="entry name" value="AhpC/TSA"/>
</dbReference>
<dbReference type="Gene3D" id="3.40.30.10">
    <property type="entry name" value="Glutaredoxin"/>
    <property type="match status" value="1"/>
</dbReference>
<dbReference type="PANTHER" id="PTHR42852:SF17">
    <property type="entry name" value="THIOREDOXIN-LIKE PROTEIN HI_1115"/>
    <property type="match status" value="1"/>
</dbReference>
<proteinExistence type="predicted"/>
<reference evidence="2 3" key="1">
    <citation type="submission" date="2020-05" db="EMBL/GenBank/DDBJ databases">
        <title>Description of Pedobacter foliorum sp. nov.</title>
        <authorList>
            <person name="Qi S."/>
            <person name="Carlier A."/>
            <person name="Cnockaert M."/>
            <person name="Vandamme P."/>
        </authorList>
    </citation>
    <scope>NUCLEOTIDE SEQUENCE [LARGE SCALE GENOMIC DNA]</scope>
    <source>
        <strain evidence="2 3">LMG 31300</strain>
    </source>
</reference>
<evidence type="ECO:0000313" key="2">
    <source>
        <dbReference type="EMBL" id="NQX30334.1"/>
    </source>
</evidence>
<evidence type="ECO:0000259" key="1">
    <source>
        <dbReference type="PROSITE" id="PS51352"/>
    </source>
</evidence>
<keyword evidence="3" id="KW-1185">Reference proteome</keyword>
<dbReference type="PROSITE" id="PS51257">
    <property type="entry name" value="PROKAR_LIPOPROTEIN"/>
    <property type="match status" value="1"/>
</dbReference>
<gene>
    <name evidence="2" type="ORF">HQN85_01240</name>
</gene>
<comment type="caution">
    <text evidence="2">The sequence shown here is derived from an EMBL/GenBank/DDBJ whole genome shotgun (WGS) entry which is preliminary data.</text>
</comment>
<dbReference type="Pfam" id="PF00578">
    <property type="entry name" value="AhpC-TSA"/>
    <property type="match status" value="1"/>
</dbReference>
<dbReference type="InterPro" id="IPR013766">
    <property type="entry name" value="Thioredoxin_domain"/>
</dbReference>
<name>A0ABX2DAW7_9SPHI</name>
<evidence type="ECO:0000313" key="3">
    <source>
        <dbReference type="Proteomes" id="UP000762110"/>
    </source>
</evidence>
<sequence>MKNIGVVFIYGILLFASCKQPIKQEEKIFNTDSVATQKSTNLIGKPIFLADSIIEPFSKFWKYYSENIQLYKDFKAVDINGKPITRTVLLEKLTTGLYFPLALYANGDTLSYQLAVLPKKADKNISAYMQQFSKEQLAFCKLEGKPVPAFDFKDVNGIHYTSENIKGKIVLFKCWFISCLPCRQEMPALNEIVKKYRDRKDILFISLATDNKKELQQFLSTTKFEYATVSNQAKYMANQLHVVGYPTHFIINKKGELVRMLPDVLSVEEAIEKELAK</sequence>
<accession>A0ABX2DAW7</accession>